<dbReference type="RefSeq" id="XP_029636709.1">
    <property type="nucleotide sequence ID" value="XM_029780849.2"/>
</dbReference>
<feature type="domain" description="C2H2-type" evidence="12">
    <location>
        <begin position="526"/>
        <end position="554"/>
    </location>
</feature>
<evidence type="ECO:0000256" key="6">
    <source>
        <dbReference type="ARBA" id="ARBA00023015"/>
    </source>
</evidence>
<evidence type="ECO:0000259" key="12">
    <source>
        <dbReference type="PROSITE" id="PS50157"/>
    </source>
</evidence>
<keyword evidence="5" id="KW-0862">Zinc</keyword>
<evidence type="ECO:0000256" key="11">
    <source>
        <dbReference type="SAM" id="MobiDB-lite"/>
    </source>
</evidence>
<evidence type="ECO:0000256" key="4">
    <source>
        <dbReference type="ARBA" id="ARBA00022771"/>
    </source>
</evidence>
<feature type="domain" description="C2H2-type" evidence="12">
    <location>
        <begin position="438"/>
        <end position="466"/>
    </location>
</feature>
<dbReference type="PROSITE" id="PS50157">
    <property type="entry name" value="ZINC_FINGER_C2H2_2"/>
    <property type="match status" value="3"/>
</dbReference>
<gene>
    <name evidence="14" type="primary">LOC115212047</name>
</gene>
<dbReference type="SMART" id="SM00355">
    <property type="entry name" value="ZnF_C2H2"/>
    <property type="match status" value="3"/>
</dbReference>
<protein>
    <submittedName>
        <fullName evidence="14">Zinc finger protein 777-like isoform X1</fullName>
    </submittedName>
</protein>
<keyword evidence="7" id="KW-0238">DNA-binding</keyword>
<dbReference type="Gene3D" id="3.30.160.60">
    <property type="entry name" value="Classic Zinc Finger"/>
    <property type="match status" value="3"/>
</dbReference>
<accession>A0A6P7SE75</accession>
<evidence type="ECO:0000256" key="10">
    <source>
        <dbReference type="PROSITE-ProRule" id="PRU00042"/>
    </source>
</evidence>
<keyword evidence="6" id="KW-0805">Transcription regulation</keyword>
<evidence type="ECO:0000256" key="7">
    <source>
        <dbReference type="ARBA" id="ARBA00023125"/>
    </source>
</evidence>
<dbReference type="Pfam" id="PF00096">
    <property type="entry name" value="zf-C2H2"/>
    <property type="match status" value="2"/>
</dbReference>
<keyword evidence="3" id="KW-0677">Repeat</keyword>
<dbReference type="KEGG" id="osn:115212047"/>
<dbReference type="InterPro" id="IPR050457">
    <property type="entry name" value="ZnFinger_BTB_dom_contain"/>
</dbReference>
<evidence type="ECO:0000256" key="5">
    <source>
        <dbReference type="ARBA" id="ARBA00022833"/>
    </source>
</evidence>
<feature type="compositionally biased region" description="Polar residues" evidence="11">
    <location>
        <begin position="73"/>
        <end position="82"/>
    </location>
</feature>
<keyword evidence="4 10" id="KW-0863">Zinc-finger</keyword>
<name>A0A6P7SE75_9MOLL</name>
<keyword evidence="2" id="KW-0479">Metal-binding</keyword>
<sequence length="772" mass="85460">MLAWAKYRLNFEPCPVPSIKRKVIRMMDIESPTYMRNPTPLQSQQTPRTMVIEAQSPTLPTRPLTIEPPRTLSMDSPNSRQLTVDPPLTPQSLTPSARPVTLESQTQPILMRPMPLAQTPSPPAPTGSPVVEPLNLHDPRPITPEASPPDNSSSQCVPDDITMDSPLDLPQQLQQQSLLGENNGHNGSLTTPPVLEMPSSDVLSDHHPIENGSSSLSVPSPISAEDDIEMKNSPSALGQSSDKHKSRRKRSLEDIISKIRDSSYTGKENEDILHHVKEGRFFLDEGDDLMQHIKENSSLCSEESEEEHVSDSLTSDKKIVEEEDNKSLADDSRQMIPMSTSFPEKKDLDLHAPLNIPEHKKFTHNALDLLASNSGDTAFPHPALMTSKLNGWLHSPFNGLGPLPFPTHPVDHTLAARYLPVFANKFTSPPEGGEKDYLKCQYCERTFRRQKNLENHVENTHHGKGPNNKRKSGDSVQGDMYFKCTHCPYTTKHQSNLYVHLRIHTGKLQASLLTKNLARLSCERPYICGACGVQYSQSHSLKSHITNKHEGRMGYYIKEKRHRAHRGIGYMTASVPGTDMPLFKIPPTSAVLNASLTAGLDLSSKFSEPLKASFLDNTLNQLKSSPQQHSILNGHSSPHCADLLQNHCPPGPGFPPAHHHGPLQYQASRGTVKMEPLDNGSNQAMDLSIRSSRIGHGHANGHNQQCSDVNGLDDCKHAEKLKTLRGNVVRMLAILVPNLDFEEKGISAEGDSVDELLQDVIESNSPEEELPE</sequence>
<keyword evidence="13" id="KW-1185">Reference proteome</keyword>
<dbReference type="InterPro" id="IPR013087">
    <property type="entry name" value="Znf_C2H2_type"/>
</dbReference>
<keyword evidence="9" id="KW-0539">Nucleus</keyword>
<proteinExistence type="predicted"/>
<dbReference type="PANTHER" id="PTHR46105:SF5">
    <property type="entry name" value="ZINC FINGER AND BTB DOMAIN-CONTAINING PROTEIN 44 ISOFORM X1"/>
    <property type="match status" value="1"/>
</dbReference>
<feature type="domain" description="C2H2-type" evidence="12">
    <location>
        <begin position="482"/>
        <end position="509"/>
    </location>
</feature>
<feature type="region of interest" description="Disordered" evidence="11">
    <location>
        <begin position="59"/>
        <end position="166"/>
    </location>
</feature>
<dbReference type="AlphaFoldDB" id="A0A6P7SE75"/>
<dbReference type="InterPro" id="IPR036236">
    <property type="entry name" value="Znf_C2H2_sf"/>
</dbReference>
<evidence type="ECO:0000256" key="8">
    <source>
        <dbReference type="ARBA" id="ARBA00023163"/>
    </source>
</evidence>
<dbReference type="SUPFAM" id="SSF57667">
    <property type="entry name" value="beta-beta-alpha zinc fingers"/>
    <property type="match status" value="1"/>
</dbReference>
<dbReference type="GO" id="GO:0000978">
    <property type="term" value="F:RNA polymerase II cis-regulatory region sequence-specific DNA binding"/>
    <property type="evidence" value="ECO:0007669"/>
    <property type="project" value="TreeGrafter"/>
</dbReference>
<keyword evidence="8" id="KW-0804">Transcription</keyword>
<comment type="subcellular location">
    <subcellularLocation>
        <location evidence="1">Nucleus</location>
    </subcellularLocation>
</comment>
<evidence type="ECO:0000256" key="1">
    <source>
        <dbReference type="ARBA" id="ARBA00004123"/>
    </source>
</evidence>
<evidence type="ECO:0000256" key="2">
    <source>
        <dbReference type="ARBA" id="ARBA00022723"/>
    </source>
</evidence>
<evidence type="ECO:0000256" key="3">
    <source>
        <dbReference type="ARBA" id="ARBA00022737"/>
    </source>
</evidence>
<evidence type="ECO:0000313" key="13">
    <source>
        <dbReference type="Proteomes" id="UP000515154"/>
    </source>
</evidence>
<dbReference type="GO" id="GO:0000981">
    <property type="term" value="F:DNA-binding transcription factor activity, RNA polymerase II-specific"/>
    <property type="evidence" value="ECO:0007669"/>
    <property type="project" value="TreeGrafter"/>
</dbReference>
<dbReference type="PROSITE" id="PS00028">
    <property type="entry name" value="ZINC_FINGER_C2H2_1"/>
    <property type="match status" value="2"/>
</dbReference>
<feature type="compositionally biased region" description="Low complexity" evidence="11">
    <location>
        <begin position="213"/>
        <end position="223"/>
    </location>
</feature>
<dbReference type="GO" id="GO:0005634">
    <property type="term" value="C:nucleus"/>
    <property type="evidence" value="ECO:0007669"/>
    <property type="project" value="UniProtKB-SubCell"/>
</dbReference>
<reference evidence="14" key="1">
    <citation type="submission" date="2025-08" db="UniProtKB">
        <authorList>
            <consortium name="RefSeq"/>
        </authorList>
    </citation>
    <scope>IDENTIFICATION</scope>
</reference>
<organism evidence="13 14">
    <name type="scientific">Octopus sinensis</name>
    <name type="common">East Asian common octopus</name>
    <dbReference type="NCBI Taxonomy" id="2607531"/>
    <lineage>
        <taxon>Eukaryota</taxon>
        <taxon>Metazoa</taxon>
        <taxon>Spiralia</taxon>
        <taxon>Lophotrochozoa</taxon>
        <taxon>Mollusca</taxon>
        <taxon>Cephalopoda</taxon>
        <taxon>Coleoidea</taxon>
        <taxon>Octopodiformes</taxon>
        <taxon>Octopoda</taxon>
        <taxon>Incirrata</taxon>
        <taxon>Octopodidae</taxon>
        <taxon>Octopus</taxon>
    </lineage>
</organism>
<feature type="region of interest" description="Disordered" evidence="11">
    <location>
        <begin position="179"/>
        <end position="251"/>
    </location>
</feature>
<dbReference type="PANTHER" id="PTHR46105">
    <property type="entry name" value="AGAP004733-PA"/>
    <property type="match status" value="1"/>
</dbReference>
<evidence type="ECO:0000256" key="9">
    <source>
        <dbReference type="ARBA" id="ARBA00023242"/>
    </source>
</evidence>
<dbReference type="Proteomes" id="UP000515154">
    <property type="component" value="Linkage group LG5"/>
</dbReference>
<evidence type="ECO:0000313" key="14">
    <source>
        <dbReference type="RefSeq" id="XP_029636709.1"/>
    </source>
</evidence>
<dbReference type="GO" id="GO:0008270">
    <property type="term" value="F:zinc ion binding"/>
    <property type="evidence" value="ECO:0007669"/>
    <property type="project" value="UniProtKB-KW"/>
</dbReference>